<dbReference type="Proteomes" id="UP001205185">
    <property type="component" value="Unassembled WGS sequence"/>
</dbReference>
<dbReference type="EMBL" id="JAMTCO010000018">
    <property type="protein sequence ID" value="MCP2273666.1"/>
    <property type="molecule type" value="Genomic_DNA"/>
</dbReference>
<feature type="domain" description="HNH nuclease" evidence="1">
    <location>
        <begin position="53"/>
        <end position="103"/>
    </location>
</feature>
<proteinExistence type="predicted"/>
<reference evidence="2 3" key="1">
    <citation type="submission" date="2022-06" db="EMBL/GenBank/DDBJ databases">
        <title>Genomic Encyclopedia of Archaeal and Bacterial Type Strains, Phase II (KMG-II): from individual species to whole genera.</title>
        <authorList>
            <person name="Goeker M."/>
        </authorList>
    </citation>
    <scope>NUCLEOTIDE SEQUENCE [LARGE SCALE GENOMIC DNA]</scope>
    <source>
        <strain evidence="2 3">DSM 44255</strain>
    </source>
</reference>
<name>A0ABT1IMG9_9PSEU</name>
<dbReference type="CDD" id="cd00085">
    <property type="entry name" value="HNHc"/>
    <property type="match status" value="1"/>
</dbReference>
<evidence type="ECO:0000313" key="2">
    <source>
        <dbReference type="EMBL" id="MCP2273666.1"/>
    </source>
</evidence>
<organism evidence="2 3">
    <name type="scientific">Actinokineospora diospyrosa</name>
    <dbReference type="NCBI Taxonomy" id="103728"/>
    <lineage>
        <taxon>Bacteria</taxon>
        <taxon>Bacillati</taxon>
        <taxon>Actinomycetota</taxon>
        <taxon>Actinomycetes</taxon>
        <taxon>Pseudonocardiales</taxon>
        <taxon>Pseudonocardiaceae</taxon>
        <taxon>Actinokineospora</taxon>
    </lineage>
</organism>
<dbReference type="SMART" id="SM00507">
    <property type="entry name" value="HNHc"/>
    <property type="match status" value="1"/>
</dbReference>
<evidence type="ECO:0000313" key="3">
    <source>
        <dbReference type="Proteomes" id="UP001205185"/>
    </source>
</evidence>
<keyword evidence="3" id="KW-1185">Reference proteome</keyword>
<sequence>MIRLTRPPLPDELAESLQRATDALRAIPRKEQSAKARTSWRSRATLRTSIGSRLREFAPGRERCMYCGDNQGTDVDHFSPVALTPLLTFAWTNHLLACSVCNSHHKRDQFPRDARGRALLLDPTVDDPFEHLALSLTLGRYRPLTERGEVTTQVCGLNRDILTRGRQEARLTLGFLFERWETAHLAEDEDTMRQVVRTVREQPFADVVQAMVRYSTRPGAEEIFSDQPALLAVLLRPRLRTQLTSQQ</sequence>
<evidence type="ECO:0000259" key="1">
    <source>
        <dbReference type="SMART" id="SM00507"/>
    </source>
</evidence>
<dbReference type="Gene3D" id="1.10.30.50">
    <property type="match status" value="1"/>
</dbReference>
<gene>
    <name evidence="2" type="ORF">LV75_006197</name>
</gene>
<dbReference type="InterPro" id="IPR003615">
    <property type="entry name" value="HNH_nuc"/>
</dbReference>
<protein>
    <recommendedName>
        <fullName evidence="1">HNH nuclease domain-containing protein</fullName>
    </recommendedName>
</protein>
<accession>A0ABT1IMG9</accession>
<dbReference type="RefSeq" id="WP_253890862.1">
    <property type="nucleotide sequence ID" value="NZ_BAAAVB010000017.1"/>
</dbReference>
<comment type="caution">
    <text evidence="2">The sequence shown here is derived from an EMBL/GenBank/DDBJ whole genome shotgun (WGS) entry which is preliminary data.</text>
</comment>